<feature type="signal peptide" evidence="1">
    <location>
        <begin position="1"/>
        <end position="18"/>
    </location>
</feature>
<dbReference type="Pfam" id="PF14298">
    <property type="entry name" value="DUF4374"/>
    <property type="match status" value="1"/>
</dbReference>
<dbReference type="Proteomes" id="UP001449657">
    <property type="component" value="Chromosome"/>
</dbReference>
<name>A0ABZ2Z7Z4_9BACT</name>
<accession>A0ABZ2Z7Z4</accession>
<dbReference type="InterPro" id="IPR025401">
    <property type="entry name" value="DUF4374"/>
</dbReference>
<keyword evidence="1" id="KW-0732">Signal</keyword>
<evidence type="ECO:0000313" key="3">
    <source>
        <dbReference type="Proteomes" id="UP001449657"/>
    </source>
</evidence>
<keyword evidence="3" id="KW-1185">Reference proteome</keyword>
<evidence type="ECO:0000313" key="2">
    <source>
        <dbReference type="EMBL" id="WZN48287.1"/>
    </source>
</evidence>
<dbReference type="RefSeq" id="WP_341842882.1">
    <property type="nucleotide sequence ID" value="NZ_CP149792.1"/>
</dbReference>
<feature type="chain" id="PRO_5046449754" evidence="1">
    <location>
        <begin position="19"/>
        <end position="413"/>
    </location>
</feature>
<gene>
    <name evidence="2" type="ORF">WJU22_08875</name>
</gene>
<organism evidence="2 3">
    <name type="scientific">Chitinophaga caseinilytica</name>
    <dbReference type="NCBI Taxonomy" id="2267521"/>
    <lineage>
        <taxon>Bacteria</taxon>
        <taxon>Pseudomonadati</taxon>
        <taxon>Bacteroidota</taxon>
        <taxon>Chitinophagia</taxon>
        <taxon>Chitinophagales</taxon>
        <taxon>Chitinophagaceae</taxon>
        <taxon>Chitinophaga</taxon>
    </lineage>
</organism>
<proteinExistence type="predicted"/>
<sequence>MRKVQLLMPALAAAIAIAGSSCSKSDKNVNPDDLVNPDNSTFVIAVTAEGSSSEATDYVLQSKDLMTGVITPVGQGIEQKSYRMYEVVGKTLLSITYQGTNVVPGYALNDKGILSKKNGEFSILRLHARGVVDQDRMFGMFCPRDGSAEATFYEINASSMSVARQAKINVFQTANNWKEWAYFNDVRMVGGKVFAPFFQIKNSGFDTQYADSAYLAIFSYPELKLEKVIKDERTGTLGRYASNDVLSITESGDVYTYSAAGAIAAGSVPSAKPSGILRIKNGTTDFDKDYFFNIETATGGYKLCGMKYIGGGKALAQIFSFKDHVAGDKWTNRDCRLAIIDLAAKTITNVTDVPLHTGGGLQYGCVIDKGLAYLQVQNADGIYIYKVDLATAKGTKGAKVQGKAVMGLFKMTK</sequence>
<protein>
    <submittedName>
        <fullName evidence="2">DUF4374 domain-containing protein</fullName>
    </submittedName>
</protein>
<dbReference type="EMBL" id="CP150096">
    <property type="protein sequence ID" value="WZN48287.1"/>
    <property type="molecule type" value="Genomic_DNA"/>
</dbReference>
<dbReference type="PROSITE" id="PS51257">
    <property type="entry name" value="PROKAR_LIPOPROTEIN"/>
    <property type="match status" value="1"/>
</dbReference>
<evidence type="ECO:0000256" key="1">
    <source>
        <dbReference type="SAM" id="SignalP"/>
    </source>
</evidence>
<reference evidence="2 3" key="1">
    <citation type="submission" date="2024-03" db="EMBL/GenBank/DDBJ databases">
        <title>Chitinophaga caseinilytica sp. nov., a casein hydrolysing bacterium isolated from forest soil.</title>
        <authorList>
            <person name="Lee D.S."/>
            <person name="Han D.M."/>
            <person name="Baek J.H."/>
            <person name="Choi D.G."/>
            <person name="Jeon J.H."/>
            <person name="Jeon C.O."/>
        </authorList>
    </citation>
    <scope>NUCLEOTIDE SEQUENCE [LARGE SCALE GENOMIC DNA]</scope>
    <source>
        <strain evidence="2 3">KACC 19118</strain>
    </source>
</reference>